<dbReference type="EMBL" id="CP074694">
    <property type="protein sequence ID" value="QVL31173.1"/>
    <property type="molecule type" value="Genomic_DNA"/>
</dbReference>
<dbReference type="RefSeq" id="WP_213495054.1">
    <property type="nucleotide sequence ID" value="NZ_CP074694.1"/>
</dbReference>
<sequence length="217" mass="24947">MKILMSLALVLSFCSFGSCEDAKSEDGPKITKVDKTSIEIPSKFNWYGSPKQIFLKNYPKKVILLHFWTVENADCELSIAHYIKWKRDYESSGLVIIGVHVPPIELLSNDEFFRSQSPEVQAQMRLEAKSFDKRAFDRAKQLEYDYPTIFSNDDSYLRAVMGKTDSSKPNSNVFTPSFALIDRKGKLRYTVEGILATKRHDYSKPSVQKIEELLKEK</sequence>
<dbReference type="SUPFAM" id="SSF52833">
    <property type="entry name" value="Thioredoxin-like"/>
    <property type="match status" value="1"/>
</dbReference>
<dbReference type="Gene3D" id="3.40.30.10">
    <property type="entry name" value="Glutaredoxin"/>
    <property type="match status" value="1"/>
</dbReference>
<gene>
    <name evidence="2" type="ORF">KIH39_20330</name>
</gene>
<protein>
    <recommendedName>
        <fullName evidence="4">Thioredoxin domain-containing protein</fullName>
    </recommendedName>
</protein>
<evidence type="ECO:0000256" key="1">
    <source>
        <dbReference type="SAM" id="SignalP"/>
    </source>
</evidence>
<dbReference type="KEGG" id="tsph:KIH39_20330"/>
<dbReference type="Proteomes" id="UP000676194">
    <property type="component" value="Chromosome"/>
</dbReference>
<dbReference type="InterPro" id="IPR036249">
    <property type="entry name" value="Thioredoxin-like_sf"/>
</dbReference>
<evidence type="ECO:0000313" key="3">
    <source>
        <dbReference type="Proteomes" id="UP000676194"/>
    </source>
</evidence>
<dbReference type="PANTHER" id="PTHR42852">
    <property type="entry name" value="THIOL:DISULFIDE INTERCHANGE PROTEIN DSBE"/>
    <property type="match status" value="1"/>
</dbReference>
<reference evidence="2" key="1">
    <citation type="submission" date="2021-05" db="EMBL/GenBank/DDBJ databases">
        <title>Complete genome sequence of the cellulolytic planctomycete Telmatocola sphagniphila SP2T and characterization of the first cellulase from planctomycetes.</title>
        <authorList>
            <person name="Rakitin A.L."/>
            <person name="Beletsky A.V."/>
            <person name="Naumoff D.G."/>
            <person name="Kulichevskaya I.S."/>
            <person name="Mardanov A.V."/>
            <person name="Ravin N.V."/>
            <person name="Dedysh S.N."/>
        </authorList>
    </citation>
    <scope>NUCLEOTIDE SEQUENCE</scope>
    <source>
        <strain evidence="2">SP2T</strain>
    </source>
</reference>
<feature type="chain" id="PRO_5034565993" description="Thioredoxin domain-containing protein" evidence="1">
    <location>
        <begin position="18"/>
        <end position="217"/>
    </location>
</feature>
<proteinExistence type="predicted"/>
<organism evidence="2 3">
    <name type="scientific">Telmatocola sphagniphila</name>
    <dbReference type="NCBI Taxonomy" id="1123043"/>
    <lineage>
        <taxon>Bacteria</taxon>
        <taxon>Pseudomonadati</taxon>
        <taxon>Planctomycetota</taxon>
        <taxon>Planctomycetia</taxon>
        <taxon>Gemmatales</taxon>
        <taxon>Gemmataceae</taxon>
    </lineage>
</organism>
<keyword evidence="1" id="KW-0732">Signal</keyword>
<accession>A0A8E6B623</accession>
<evidence type="ECO:0000313" key="2">
    <source>
        <dbReference type="EMBL" id="QVL31173.1"/>
    </source>
</evidence>
<name>A0A8E6B623_9BACT</name>
<evidence type="ECO:0008006" key="4">
    <source>
        <dbReference type="Google" id="ProtNLM"/>
    </source>
</evidence>
<keyword evidence="3" id="KW-1185">Reference proteome</keyword>
<dbReference type="PROSITE" id="PS51257">
    <property type="entry name" value="PROKAR_LIPOPROTEIN"/>
    <property type="match status" value="1"/>
</dbReference>
<feature type="signal peptide" evidence="1">
    <location>
        <begin position="1"/>
        <end position="17"/>
    </location>
</feature>
<dbReference type="InterPro" id="IPR050553">
    <property type="entry name" value="Thioredoxin_ResA/DsbE_sf"/>
</dbReference>
<dbReference type="AlphaFoldDB" id="A0A8E6B623"/>
<dbReference type="PANTHER" id="PTHR42852:SF13">
    <property type="entry name" value="PROTEIN DIPZ"/>
    <property type="match status" value="1"/>
</dbReference>